<dbReference type="Gene3D" id="1.10.10.10">
    <property type="entry name" value="Winged helix-like DNA-binding domain superfamily/Winged helix DNA-binding domain"/>
    <property type="match status" value="1"/>
</dbReference>
<dbReference type="RefSeq" id="WP_006599184.1">
    <property type="nucleotide sequence ID" value="NZ_GL622359.1"/>
</dbReference>
<accession>E6MIC7</accession>
<sequence length="95" mass="10414">MTFFEQVYALVARIPEGRVATYGQLAAMLGRPRGARTVGFAMRRCPEALPWQRVVRADGRIAGGQADLRRAVLAREGVPFLPDGRVDVGACRWTG</sequence>
<gene>
    <name evidence="3" type="ORF">HMP0721_1762</name>
</gene>
<dbReference type="GO" id="GO:0032259">
    <property type="term" value="P:methylation"/>
    <property type="evidence" value="ECO:0007669"/>
    <property type="project" value="UniProtKB-KW"/>
</dbReference>
<dbReference type="EMBL" id="AEQN01000023">
    <property type="protein sequence ID" value="EFV01023.1"/>
    <property type="molecule type" value="Genomic_DNA"/>
</dbReference>
<proteinExistence type="predicted"/>
<dbReference type="HOGENOM" id="CLU_000445_52_5_9"/>
<dbReference type="AlphaFoldDB" id="E6MIC7"/>
<protein>
    <submittedName>
        <fullName evidence="3">6-O-methylguanine DNA methyltransferase, DNA binding domain protein</fullName>
        <ecNumber evidence="3">2.1.1.63</ecNumber>
    </submittedName>
</protein>
<feature type="domain" description="Methylated-DNA-[protein]-cysteine S-methyltransferase DNA binding" evidence="2">
    <location>
        <begin position="3"/>
        <end position="78"/>
    </location>
</feature>
<evidence type="ECO:0000256" key="1">
    <source>
        <dbReference type="ARBA" id="ARBA00022763"/>
    </source>
</evidence>
<dbReference type="SUPFAM" id="SSF46767">
    <property type="entry name" value="Methylated DNA-protein cysteine methyltransferase, C-terminal domain"/>
    <property type="match status" value="1"/>
</dbReference>
<dbReference type="InterPro" id="IPR036217">
    <property type="entry name" value="MethylDNA_cys_MeTrfase_DNAb"/>
</dbReference>
<dbReference type="InterPro" id="IPR036388">
    <property type="entry name" value="WH-like_DNA-bd_sf"/>
</dbReference>
<dbReference type="GO" id="GO:0006281">
    <property type="term" value="P:DNA repair"/>
    <property type="evidence" value="ECO:0007669"/>
    <property type="project" value="InterPro"/>
</dbReference>
<reference evidence="3 4" key="1">
    <citation type="submission" date="2010-12" db="EMBL/GenBank/DDBJ databases">
        <authorList>
            <person name="Muzny D."/>
            <person name="Qin X."/>
            <person name="Deng J."/>
            <person name="Jiang H."/>
            <person name="Liu Y."/>
            <person name="Qu J."/>
            <person name="Song X.-Z."/>
            <person name="Zhang L."/>
            <person name="Thornton R."/>
            <person name="Coyle M."/>
            <person name="Francisco L."/>
            <person name="Jackson L."/>
            <person name="Javaid M."/>
            <person name="Korchina V."/>
            <person name="Kovar C."/>
            <person name="Mata R."/>
            <person name="Mathew T."/>
            <person name="Ngo R."/>
            <person name="Nguyen L."/>
            <person name="Nguyen N."/>
            <person name="Okwuonu G."/>
            <person name="Ongeri F."/>
            <person name="Pham C."/>
            <person name="Simmons D."/>
            <person name="Wilczek-Boney K."/>
            <person name="Hale W."/>
            <person name="Jakkamsetti A."/>
            <person name="Pham P."/>
            <person name="Ruth R."/>
            <person name="San Lucas F."/>
            <person name="Warren J."/>
            <person name="Zhang J."/>
            <person name="Zhao Z."/>
            <person name="Zhou C."/>
            <person name="Zhu D."/>
            <person name="Lee S."/>
            <person name="Bess C."/>
            <person name="Blankenburg K."/>
            <person name="Forbes L."/>
            <person name="Fu Q."/>
            <person name="Gubbala S."/>
            <person name="Hirani K."/>
            <person name="Jayaseelan J.C."/>
            <person name="Lara F."/>
            <person name="Munidasa M."/>
            <person name="Palculict T."/>
            <person name="Patil S."/>
            <person name="Pu L.-L."/>
            <person name="Saada N."/>
            <person name="Tang L."/>
            <person name="Weissenberger G."/>
            <person name="Zhu Y."/>
            <person name="Hemphill L."/>
            <person name="Shang Y."/>
            <person name="Youmans B."/>
            <person name="Ayvaz T."/>
            <person name="Ross M."/>
            <person name="Santibanez J."/>
            <person name="Aqrawi P."/>
            <person name="Gross S."/>
            <person name="Joshi V."/>
            <person name="Fowler G."/>
            <person name="Nazareth L."/>
            <person name="Reid J."/>
            <person name="Worley K."/>
            <person name="Petrosino J."/>
            <person name="Highlander S."/>
            <person name="Gibbs R."/>
        </authorList>
    </citation>
    <scope>NUCLEOTIDE SEQUENCE [LARGE SCALE GENOMIC DNA]</scope>
    <source>
        <strain evidence="3 4">ATCC 23263</strain>
    </source>
</reference>
<dbReference type="InterPro" id="IPR052520">
    <property type="entry name" value="ATL_DNA_repair"/>
</dbReference>
<name>E6MIC7_9FIRM</name>
<dbReference type="Pfam" id="PF01035">
    <property type="entry name" value="DNA_binding_1"/>
    <property type="match status" value="1"/>
</dbReference>
<evidence type="ECO:0000313" key="3">
    <source>
        <dbReference type="EMBL" id="EFV01023.1"/>
    </source>
</evidence>
<keyword evidence="1" id="KW-0227">DNA damage</keyword>
<comment type="caution">
    <text evidence="3">The sequence shown here is derived from an EMBL/GenBank/DDBJ whole genome shotgun (WGS) entry which is preliminary data.</text>
</comment>
<dbReference type="STRING" id="887929.HMP0721_1762"/>
<dbReference type="PANTHER" id="PTHR42942:SF1">
    <property type="entry name" value="ALKYLTRANSFERASE-LIKE PROTEIN 1"/>
    <property type="match status" value="1"/>
</dbReference>
<dbReference type="eggNOG" id="COG3695">
    <property type="taxonomic scope" value="Bacteria"/>
</dbReference>
<dbReference type="GO" id="GO:0003908">
    <property type="term" value="F:methylated-DNA-[protein]-cysteine S-methyltransferase activity"/>
    <property type="evidence" value="ECO:0007669"/>
    <property type="project" value="UniProtKB-EC"/>
</dbReference>
<dbReference type="Proteomes" id="UP000004754">
    <property type="component" value="Unassembled WGS sequence"/>
</dbReference>
<dbReference type="InterPro" id="IPR014048">
    <property type="entry name" value="MethylDNA_cys_MeTrfase_DNA-bd"/>
</dbReference>
<dbReference type="CDD" id="cd06445">
    <property type="entry name" value="ATase"/>
    <property type="match status" value="1"/>
</dbReference>
<keyword evidence="3" id="KW-0808">Transferase</keyword>
<keyword evidence="4" id="KW-1185">Reference proteome</keyword>
<organism evidence="3 4">
    <name type="scientific">Pseudoramibacter alactolyticus ATCC 23263</name>
    <dbReference type="NCBI Taxonomy" id="887929"/>
    <lineage>
        <taxon>Bacteria</taxon>
        <taxon>Bacillati</taxon>
        <taxon>Bacillota</taxon>
        <taxon>Clostridia</taxon>
        <taxon>Eubacteriales</taxon>
        <taxon>Eubacteriaceae</taxon>
        <taxon>Pseudoramibacter</taxon>
    </lineage>
</organism>
<dbReference type="OrthoDB" id="9789813at2"/>
<dbReference type="EC" id="2.1.1.63" evidence="3"/>
<keyword evidence="3" id="KW-0489">Methyltransferase</keyword>
<evidence type="ECO:0000313" key="4">
    <source>
        <dbReference type="Proteomes" id="UP000004754"/>
    </source>
</evidence>
<dbReference type="PANTHER" id="PTHR42942">
    <property type="entry name" value="6-O-METHYLGUANINE DNA METHYLTRANSFERASE"/>
    <property type="match status" value="1"/>
</dbReference>
<evidence type="ECO:0000259" key="2">
    <source>
        <dbReference type="Pfam" id="PF01035"/>
    </source>
</evidence>